<dbReference type="InterPro" id="IPR051267">
    <property type="entry name" value="STEAP_metalloreductase"/>
</dbReference>
<gene>
    <name evidence="3" type="ORF">OMW55_01520</name>
</gene>
<dbReference type="EMBL" id="JAPDOB010000001">
    <property type="protein sequence ID" value="MCW3796489.1"/>
    <property type="molecule type" value="Genomic_DNA"/>
</dbReference>
<organism evidence="3 4">
    <name type="scientific">Sphingomonas arvum</name>
    <dbReference type="NCBI Taxonomy" id="2992113"/>
    <lineage>
        <taxon>Bacteria</taxon>
        <taxon>Pseudomonadati</taxon>
        <taxon>Pseudomonadota</taxon>
        <taxon>Alphaproteobacteria</taxon>
        <taxon>Sphingomonadales</taxon>
        <taxon>Sphingomonadaceae</taxon>
        <taxon>Sphingomonas</taxon>
    </lineage>
</organism>
<dbReference type="InterPro" id="IPR028939">
    <property type="entry name" value="P5C_Rdtase_cat_N"/>
</dbReference>
<keyword evidence="4" id="KW-1185">Reference proteome</keyword>
<sequence length="191" mass="19452">MDIVIIGRGNVGSALQSGLSRIGHQVRALGRAEDVTEAVTTAEVVVFAVPFGEVQNVAGQLGSAVNGKVVIDATNALTPSMELAVDTRTTSGAEELQKALPAAKVVKAFNTAFASAMATGEISGEKLAGLVAGDDADAKAQVLSMVEAIGFDPIDAGPLSAARLLEPLAVLNIKLGFVQGYGPVSGFRLVH</sequence>
<dbReference type="RefSeq" id="WP_264880280.1">
    <property type="nucleotide sequence ID" value="NZ_JAPDOB010000001.1"/>
</dbReference>
<dbReference type="InterPro" id="IPR036291">
    <property type="entry name" value="NAD(P)-bd_dom_sf"/>
</dbReference>
<accession>A0ABT3JC48</accession>
<evidence type="ECO:0000256" key="1">
    <source>
        <dbReference type="ARBA" id="ARBA00023002"/>
    </source>
</evidence>
<dbReference type="PANTHER" id="PTHR14239:SF10">
    <property type="entry name" value="REDUCTASE"/>
    <property type="match status" value="1"/>
</dbReference>
<dbReference type="Gene3D" id="3.40.50.720">
    <property type="entry name" value="NAD(P)-binding Rossmann-like Domain"/>
    <property type="match status" value="1"/>
</dbReference>
<evidence type="ECO:0000259" key="2">
    <source>
        <dbReference type="Pfam" id="PF03807"/>
    </source>
</evidence>
<protein>
    <submittedName>
        <fullName evidence="3">NAD(P)-binding domain-containing protein</fullName>
    </submittedName>
</protein>
<dbReference type="Pfam" id="PF03807">
    <property type="entry name" value="F420_oxidored"/>
    <property type="match status" value="1"/>
</dbReference>
<dbReference type="SUPFAM" id="SSF51735">
    <property type="entry name" value="NAD(P)-binding Rossmann-fold domains"/>
    <property type="match status" value="1"/>
</dbReference>
<evidence type="ECO:0000313" key="4">
    <source>
        <dbReference type="Proteomes" id="UP001526246"/>
    </source>
</evidence>
<feature type="domain" description="Pyrroline-5-carboxylate reductase catalytic N-terminal" evidence="2">
    <location>
        <begin position="34"/>
        <end position="75"/>
    </location>
</feature>
<dbReference type="PANTHER" id="PTHR14239">
    <property type="entry name" value="DUDULIN-RELATED"/>
    <property type="match status" value="1"/>
</dbReference>
<keyword evidence="1" id="KW-0560">Oxidoreductase</keyword>
<reference evidence="3 4" key="1">
    <citation type="submission" date="2022-10" db="EMBL/GenBank/DDBJ databases">
        <title>Sphingomonas sp.</title>
        <authorList>
            <person name="Jin C."/>
        </authorList>
    </citation>
    <scope>NUCLEOTIDE SEQUENCE [LARGE SCALE GENOMIC DNA]</scope>
    <source>
        <strain evidence="3 4">BN140010</strain>
    </source>
</reference>
<comment type="caution">
    <text evidence="3">The sequence shown here is derived from an EMBL/GenBank/DDBJ whole genome shotgun (WGS) entry which is preliminary data.</text>
</comment>
<dbReference type="Proteomes" id="UP001526246">
    <property type="component" value="Unassembled WGS sequence"/>
</dbReference>
<evidence type="ECO:0000313" key="3">
    <source>
        <dbReference type="EMBL" id="MCW3796489.1"/>
    </source>
</evidence>
<name>A0ABT3JC48_9SPHN</name>
<proteinExistence type="predicted"/>